<dbReference type="EMBL" id="BARS01012642">
    <property type="protein sequence ID" value="GAF88621.1"/>
    <property type="molecule type" value="Genomic_DNA"/>
</dbReference>
<comment type="caution">
    <text evidence="1">The sequence shown here is derived from an EMBL/GenBank/DDBJ whole genome shotgun (WGS) entry which is preliminary data.</text>
</comment>
<gene>
    <name evidence="1" type="ORF">S01H1_22411</name>
</gene>
<name>X0TMX1_9ZZZZ</name>
<proteinExistence type="predicted"/>
<dbReference type="InterPro" id="IPR027417">
    <property type="entry name" value="P-loop_NTPase"/>
</dbReference>
<organism evidence="1">
    <name type="scientific">marine sediment metagenome</name>
    <dbReference type="NCBI Taxonomy" id="412755"/>
    <lineage>
        <taxon>unclassified sequences</taxon>
        <taxon>metagenomes</taxon>
        <taxon>ecological metagenomes</taxon>
    </lineage>
</organism>
<dbReference type="Pfam" id="PF21196">
    <property type="entry name" value="PcrA_UvrD_tudor"/>
    <property type="match status" value="1"/>
</dbReference>
<evidence type="ECO:0000313" key="1">
    <source>
        <dbReference type="EMBL" id="GAF88621.1"/>
    </source>
</evidence>
<reference evidence="1" key="1">
    <citation type="journal article" date="2014" name="Front. Microbiol.">
        <title>High frequency of phylogenetically diverse reductive dehalogenase-homologous genes in deep subseafloor sedimentary metagenomes.</title>
        <authorList>
            <person name="Kawai M."/>
            <person name="Futagami T."/>
            <person name="Toyoda A."/>
            <person name="Takaki Y."/>
            <person name="Nishi S."/>
            <person name="Hori S."/>
            <person name="Arai W."/>
            <person name="Tsubouchi T."/>
            <person name="Morono Y."/>
            <person name="Uchiyama I."/>
            <person name="Ito T."/>
            <person name="Fujiyama A."/>
            <person name="Inagaki F."/>
            <person name="Takami H."/>
        </authorList>
    </citation>
    <scope>NUCLEOTIDE SEQUENCE</scope>
    <source>
        <strain evidence="1">Expedition CK06-06</strain>
    </source>
</reference>
<dbReference type="AlphaFoldDB" id="X0TMX1"/>
<feature type="non-terminal residue" evidence="1">
    <location>
        <position position="1"/>
    </location>
</feature>
<sequence>LCYVGVTRAKQKVYLVRAFRRSLMGRSLVSEPSRFLSDIPQHLISSSGWWQGEERRVAEAIYSWNRAPTPSPATSELKAGDHVHHAQFGNGVVVSCQAVKDDAEVVIAFNGAIKKLLLSFAQLEKVE</sequence>
<dbReference type="SUPFAM" id="SSF52540">
    <property type="entry name" value="P-loop containing nucleoside triphosphate hydrolases"/>
    <property type="match status" value="1"/>
</dbReference>
<dbReference type="Gene3D" id="3.40.50.300">
    <property type="entry name" value="P-loop containing nucleotide triphosphate hydrolases"/>
    <property type="match status" value="1"/>
</dbReference>
<accession>X0TMX1</accession>
<protein>
    <recommendedName>
        <fullName evidence="2">UvrD-like helicase C-terminal domain-containing protein</fullName>
    </recommendedName>
</protein>
<evidence type="ECO:0008006" key="2">
    <source>
        <dbReference type="Google" id="ProtNLM"/>
    </source>
</evidence>